<feature type="non-terminal residue" evidence="2">
    <location>
        <position position="114"/>
    </location>
</feature>
<evidence type="ECO:0000313" key="3">
    <source>
        <dbReference type="Proteomes" id="UP000265520"/>
    </source>
</evidence>
<feature type="region of interest" description="Disordered" evidence="1">
    <location>
        <begin position="1"/>
        <end position="68"/>
    </location>
</feature>
<keyword evidence="3" id="KW-1185">Reference proteome</keyword>
<protein>
    <submittedName>
        <fullName evidence="2">Uncharacterized protein</fullName>
    </submittedName>
</protein>
<organism evidence="2 3">
    <name type="scientific">Trifolium medium</name>
    <dbReference type="NCBI Taxonomy" id="97028"/>
    <lineage>
        <taxon>Eukaryota</taxon>
        <taxon>Viridiplantae</taxon>
        <taxon>Streptophyta</taxon>
        <taxon>Embryophyta</taxon>
        <taxon>Tracheophyta</taxon>
        <taxon>Spermatophyta</taxon>
        <taxon>Magnoliopsida</taxon>
        <taxon>eudicotyledons</taxon>
        <taxon>Gunneridae</taxon>
        <taxon>Pentapetalae</taxon>
        <taxon>rosids</taxon>
        <taxon>fabids</taxon>
        <taxon>Fabales</taxon>
        <taxon>Fabaceae</taxon>
        <taxon>Papilionoideae</taxon>
        <taxon>50 kb inversion clade</taxon>
        <taxon>NPAAA clade</taxon>
        <taxon>Hologalegina</taxon>
        <taxon>IRL clade</taxon>
        <taxon>Trifolieae</taxon>
        <taxon>Trifolium</taxon>
    </lineage>
</organism>
<evidence type="ECO:0000313" key="2">
    <source>
        <dbReference type="EMBL" id="MCI30475.1"/>
    </source>
</evidence>
<proteinExistence type="predicted"/>
<dbReference type="AlphaFoldDB" id="A0A392R4J7"/>
<sequence>MSSRVTRFLGKGKKSDNTPPQQQQQPQKKKKLVKGVGSRSGPGDSSHAQPPQGPPPAPVFHLDGSDTTLPAAIQPLNKIFFCEARMERYVKIREFGFNQEKGFDYDLLNGVPEI</sequence>
<name>A0A392R4J7_9FABA</name>
<comment type="caution">
    <text evidence="2">The sequence shown here is derived from an EMBL/GenBank/DDBJ whole genome shotgun (WGS) entry which is preliminary data.</text>
</comment>
<evidence type="ECO:0000256" key="1">
    <source>
        <dbReference type="SAM" id="MobiDB-lite"/>
    </source>
</evidence>
<dbReference type="EMBL" id="LXQA010179959">
    <property type="protein sequence ID" value="MCI30475.1"/>
    <property type="molecule type" value="Genomic_DNA"/>
</dbReference>
<reference evidence="2 3" key="1">
    <citation type="journal article" date="2018" name="Front. Plant Sci.">
        <title>Red Clover (Trifolium pratense) and Zigzag Clover (T. medium) - A Picture of Genomic Similarities and Differences.</title>
        <authorList>
            <person name="Dluhosova J."/>
            <person name="Istvanek J."/>
            <person name="Nedelnik J."/>
            <person name="Repkova J."/>
        </authorList>
    </citation>
    <scope>NUCLEOTIDE SEQUENCE [LARGE SCALE GENOMIC DNA]</scope>
    <source>
        <strain evidence="3">cv. 10/8</strain>
        <tissue evidence="2">Leaf</tissue>
    </source>
</reference>
<accession>A0A392R4J7</accession>
<dbReference type="Proteomes" id="UP000265520">
    <property type="component" value="Unassembled WGS sequence"/>
</dbReference>